<reference evidence="3" key="1">
    <citation type="submission" date="2011-07" db="EMBL/GenBank/DDBJ databases">
        <authorList>
            <consortium name="Caenorhabditis brenneri Sequencing and Analysis Consortium"/>
            <person name="Wilson R.K."/>
        </authorList>
    </citation>
    <scope>NUCLEOTIDE SEQUENCE [LARGE SCALE GENOMIC DNA]</scope>
    <source>
        <strain evidence="3">PB2801</strain>
    </source>
</reference>
<accession>G0N6I5</accession>
<keyword evidence="3" id="KW-1185">Reference proteome</keyword>
<keyword evidence="1" id="KW-0732">Signal</keyword>
<dbReference type="PANTHER" id="PTHR21733">
    <property type="entry name" value="CUB_2 DOMAIN-CONTAINING PROTEIN-RELATED-RELATED"/>
    <property type="match status" value="1"/>
</dbReference>
<name>G0N6I5_CAEBE</name>
<dbReference type="InterPro" id="IPR005071">
    <property type="entry name" value="Glycoprotein"/>
</dbReference>
<dbReference type="Pfam" id="PF03409">
    <property type="entry name" value="Glycoprotein"/>
    <property type="match status" value="1"/>
</dbReference>
<dbReference type="InParanoid" id="G0N6I5"/>
<dbReference type="OrthoDB" id="5807757at2759"/>
<evidence type="ECO:0008006" key="4">
    <source>
        <dbReference type="Google" id="ProtNLM"/>
    </source>
</evidence>
<feature type="chain" id="PRO_5003404729" description="CUB-like domain-containing protein" evidence="1">
    <location>
        <begin position="19"/>
        <end position="404"/>
    </location>
</feature>
<dbReference type="GO" id="GO:0045087">
    <property type="term" value="P:innate immune response"/>
    <property type="evidence" value="ECO:0007669"/>
    <property type="project" value="TreeGrafter"/>
</dbReference>
<feature type="signal peptide" evidence="1">
    <location>
        <begin position="1"/>
        <end position="18"/>
    </location>
</feature>
<organism evidence="3">
    <name type="scientific">Caenorhabditis brenneri</name>
    <name type="common">Nematode worm</name>
    <dbReference type="NCBI Taxonomy" id="135651"/>
    <lineage>
        <taxon>Eukaryota</taxon>
        <taxon>Metazoa</taxon>
        <taxon>Ecdysozoa</taxon>
        <taxon>Nematoda</taxon>
        <taxon>Chromadorea</taxon>
        <taxon>Rhabditida</taxon>
        <taxon>Rhabditina</taxon>
        <taxon>Rhabditomorpha</taxon>
        <taxon>Rhabditoidea</taxon>
        <taxon>Rhabditidae</taxon>
        <taxon>Peloderinae</taxon>
        <taxon>Caenorhabditis</taxon>
    </lineage>
</organism>
<proteinExistence type="predicted"/>
<evidence type="ECO:0000256" key="1">
    <source>
        <dbReference type="SAM" id="SignalP"/>
    </source>
</evidence>
<evidence type="ECO:0000313" key="2">
    <source>
        <dbReference type="EMBL" id="EGT53829.1"/>
    </source>
</evidence>
<dbReference type="eggNOG" id="ENOG502SG5B">
    <property type="taxonomic scope" value="Eukaryota"/>
</dbReference>
<dbReference type="GO" id="GO:0045121">
    <property type="term" value="C:membrane raft"/>
    <property type="evidence" value="ECO:0007669"/>
    <property type="project" value="TreeGrafter"/>
</dbReference>
<dbReference type="HOGENOM" id="CLU_040349_1_0_1"/>
<dbReference type="Proteomes" id="UP000008068">
    <property type="component" value="Unassembled WGS sequence"/>
</dbReference>
<dbReference type="STRING" id="135651.G0N6I5"/>
<evidence type="ECO:0000313" key="3">
    <source>
        <dbReference type="Proteomes" id="UP000008068"/>
    </source>
</evidence>
<protein>
    <recommendedName>
        <fullName evidence="4">CUB-like domain-containing protein</fullName>
    </recommendedName>
</protein>
<sequence>MSKLLLLVLTFWSLSADADPQLLPLSTFISVATYTVNGVENEALLFIASADDNKYLKNIQITSGATSISVDRLNDFNDDGSPKSFQIQGNLLVSTSNDDTITKNLTGNMYITTRSQAKDPNFSVFVVKDAHGFGRNAMKSTVVILNTQLQQDNSGGNQLSKVSYVTNLNHSPNTNIYFQWGIPPADQITNNTFFKNPIVLQNNTDTYKVFFDNVEPLQIKLDCWYITSIGPFNVAIASKYVEDLNYNVTAVKTTGLIVSSESYQTHVVNFQPDKSRTGTSGFFYSGFMNKNAKVGFYLETANGVQEGSVDGTNESGLGRYGSDQAIRLTVNTTTPSPGVFYCQYFTFPGDLYPVTLPATVPTVQTTTIGQTAVPTTTVFTTTMGSYRIFGLPSFFLLFVCVILL</sequence>
<dbReference type="OMA" id="SEPHIFY"/>
<dbReference type="EMBL" id="GL379844">
    <property type="protein sequence ID" value="EGT53829.1"/>
    <property type="molecule type" value="Genomic_DNA"/>
</dbReference>
<dbReference type="AlphaFoldDB" id="G0N6I5"/>
<gene>
    <name evidence="2" type="ORF">CAEBREN_14570</name>
</gene>
<dbReference type="PANTHER" id="PTHR21733:SF7">
    <property type="entry name" value="CUB_2 DOMAIN-CONTAINING PROTEIN-RELATED"/>
    <property type="match status" value="1"/>
</dbReference>